<dbReference type="Gene3D" id="1.10.1740.140">
    <property type="match status" value="1"/>
</dbReference>
<dbReference type="Pfam" id="PF18114">
    <property type="entry name" value="Suv3_N"/>
    <property type="match status" value="1"/>
</dbReference>
<proteinExistence type="predicted"/>
<keyword evidence="1" id="KW-0812">Transmembrane</keyword>
<keyword evidence="4" id="KW-1185">Reference proteome</keyword>
<dbReference type="EMBL" id="UYRT01108347">
    <property type="protein sequence ID" value="VDN45042.1"/>
    <property type="molecule type" value="Genomic_DNA"/>
</dbReference>
<keyword evidence="1" id="KW-1133">Transmembrane helix</keyword>
<feature type="transmembrane region" description="Helical" evidence="1">
    <location>
        <begin position="49"/>
        <end position="69"/>
    </location>
</feature>
<dbReference type="AlphaFoldDB" id="A0A3P7RP55"/>
<organism evidence="3 4">
    <name type="scientific">Gongylonema pulchrum</name>
    <dbReference type="NCBI Taxonomy" id="637853"/>
    <lineage>
        <taxon>Eukaryota</taxon>
        <taxon>Metazoa</taxon>
        <taxon>Ecdysozoa</taxon>
        <taxon>Nematoda</taxon>
        <taxon>Chromadorea</taxon>
        <taxon>Rhabditida</taxon>
        <taxon>Spirurina</taxon>
        <taxon>Spiruromorpha</taxon>
        <taxon>Spiruroidea</taxon>
        <taxon>Gongylonematidae</taxon>
        <taxon>Gongylonema</taxon>
    </lineage>
</organism>
<reference evidence="3 4" key="1">
    <citation type="submission" date="2018-11" db="EMBL/GenBank/DDBJ databases">
        <authorList>
            <consortium name="Pathogen Informatics"/>
        </authorList>
    </citation>
    <scope>NUCLEOTIDE SEQUENCE [LARGE SCALE GENOMIC DNA]</scope>
</reference>
<keyword evidence="1" id="KW-0472">Membrane</keyword>
<evidence type="ECO:0000256" key="1">
    <source>
        <dbReference type="SAM" id="Phobius"/>
    </source>
</evidence>
<protein>
    <recommendedName>
        <fullName evidence="2">Suv3 N-terminal domain-containing protein</fullName>
    </recommendedName>
</protein>
<evidence type="ECO:0000313" key="3">
    <source>
        <dbReference type="EMBL" id="VDN45042.1"/>
    </source>
</evidence>
<name>A0A3P7RP55_9BILA</name>
<evidence type="ECO:0000313" key="4">
    <source>
        <dbReference type="Proteomes" id="UP000271098"/>
    </source>
</evidence>
<feature type="domain" description="Suv3 N-terminal" evidence="2">
    <location>
        <begin position="2"/>
        <end position="38"/>
    </location>
</feature>
<gene>
    <name evidence="3" type="ORF">GPUH_LOCUS26057</name>
</gene>
<dbReference type="OrthoDB" id="6692397at2759"/>
<accession>A0A3P7RP55</accession>
<dbReference type="Proteomes" id="UP000271098">
    <property type="component" value="Unassembled WGS sequence"/>
</dbReference>
<dbReference type="InterPro" id="IPR041453">
    <property type="entry name" value="Suv3_N"/>
</dbReference>
<sequence length="95" mass="11329">MSKDDISRVLENFARRPLVRELSEQNNVNRRMFYAAYKYDFFLTVSLKLPLKAAIFGIHLFPFQYFLLFKNYLFQKLPKLLLEFLTVGPVHCGYD</sequence>
<evidence type="ECO:0000259" key="2">
    <source>
        <dbReference type="Pfam" id="PF18114"/>
    </source>
</evidence>